<dbReference type="Proteomes" id="UP000236248">
    <property type="component" value="Chromosome NCAV"/>
</dbReference>
<evidence type="ECO:0000313" key="2">
    <source>
        <dbReference type="EMBL" id="SPC33543.1"/>
    </source>
</evidence>
<reference evidence="3" key="1">
    <citation type="submission" date="2018-01" db="EMBL/GenBank/DDBJ databases">
        <authorList>
            <person name="Kerou L M."/>
        </authorList>
    </citation>
    <scope>NUCLEOTIDE SEQUENCE [LARGE SCALE GENOMIC DNA]</scope>
    <source>
        <strain evidence="3">SCU2</strain>
    </source>
</reference>
<evidence type="ECO:0000256" key="1">
    <source>
        <dbReference type="SAM" id="Phobius"/>
    </source>
</evidence>
<feature type="transmembrane region" description="Helical" evidence="1">
    <location>
        <begin position="16"/>
        <end position="38"/>
    </location>
</feature>
<keyword evidence="1" id="KW-0472">Membrane</keyword>
<proteinExistence type="predicted"/>
<name>A0A2K5APH8_9ARCH</name>
<keyword evidence="1" id="KW-0812">Transmembrane</keyword>
<keyword evidence="3" id="KW-1185">Reference proteome</keyword>
<gene>
    <name evidence="2" type="ORF">NCAV_0349</name>
</gene>
<accession>A0A2K5APH8</accession>
<dbReference type="KEGG" id="ncv:NCAV_0349"/>
<dbReference type="EMBL" id="LT981265">
    <property type="protein sequence ID" value="SPC33543.1"/>
    <property type="molecule type" value="Genomic_DNA"/>
</dbReference>
<organism evidence="2 3">
    <name type="scientific">Candidatus Nitrosocaldus cavascurensis</name>
    <dbReference type="NCBI Taxonomy" id="2058097"/>
    <lineage>
        <taxon>Archaea</taxon>
        <taxon>Nitrososphaerota</taxon>
        <taxon>Nitrososphaeria</taxon>
        <taxon>Candidatus Nitrosocaldales</taxon>
        <taxon>Candidatus Nitrosocaldaceae</taxon>
        <taxon>Candidatus Nitrosocaldus</taxon>
    </lineage>
</organism>
<evidence type="ECO:0000313" key="3">
    <source>
        <dbReference type="Proteomes" id="UP000236248"/>
    </source>
</evidence>
<keyword evidence="1" id="KW-1133">Transmembrane helix</keyword>
<sequence length="130" mass="14467">MAKSRWSPNAMPRNSAISVAIITAIKGMEYAILAYLLLNLDRVRSTNDLPATIPSFPERYCSSIATALAIHTTHSRSNPWREPEAMLLPKFPGSIYATLTMVAGPKSLSKRSSLTYDGNNLDYFNFLRLD</sequence>
<dbReference type="AlphaFoldDB" id="A0A2K5APH8"/>
<protein>
    <submittedName>
        <fullName evidence="2">Uncharacterized protein</fullName>
    </submittedName>
</protein>